<name>A0A0E9WN22_ANGAN</name>
<reference evidence="1" key="1">
    <citation type="submission" date="2014-11" db="EMBL/GenBank/DDBJ databases">
        <authorList>
            <person name="Amaro Gonzalez C."/>
        </authorList>
    </citation>
    <scope>NUCLEOTIDE SEQUENCE</scope>
</reference>
<dbReference type="EMBL" id="GBXM01016793">
    <property type="protein sequence ID" value="JAH91784.1"/>
    <property type="molecule type" value="Transcribed_RNA"/>
</dbReference>
<evidence type="ECO:0000313" key="1">
    <source>
        <dbReference type="EMBL" id="JAH91784.1"/>
    </source>
</evidence>
<proteinExistence type="predicted"/>
<dbReference type="AlphaFoldDB" id="A0A0E9WN22"/>
<reference evidence="1" key="2">
    <citation type="journal article" date="2015" name="Fish Shellfish Immunol.">
        <title>Early steps in the European eel (Anguilla anguilla)-Vibrio vulnificus interaction in the gills: Role of the RtxA13 toxin.</title>
        <authorList>
            <person name="Callol A."/>
            <person name="Pajuelo D."/>
            <person name="Ebbesson L."/>
            <person name="Teles M."/>
            <person name="MacKenzie S."/>
            <person name="Amaro C."/>
        </authorList>
    </citation>
    <scope>NUCLEOTIDE SEQUENCE</scope>
</reference>
<protein>
    <submittedName>
        <fullName evidence="1">Uncharacterized protein</fullName>
    </submittedName>
</protein>
<organism evidence="1">
    <name type="scientific">Anguilla anguilla</name>
    <name type="common">European freshwater eel</name>
    <name type="synonym">Muraena anguilla</name>
    <dbReference type="NCBI Taxonomy" id="7936"/>
    <lineage>
        <taxon>Eukaryota</taxon>
        <taxon>Metazoa</taxon>
        <taxon>Chordata</taxon>
        <taxon>Craniata</taxon>
        <taxon>Vertebrata</taxon>
        <taxon>Euteleostomi</taxon>
        <taxon>Actinopterygii</taxon>
        <taxon>Neopterygii</taxon>
        <taxon>Teleostei</taxon>
        <taxon>Anguilliformes</taxon>
        <taxon>Anguillidae</taxon>
        <taxon>Anguilla</taxon>
    </lineage>
</organism>
<sequence length="75" mass="8416">MSSSSNSLYKARLTFPSGMCASNEHGTGEKWMLNNAIEGQITWQWGDHLSAALLVKNSHTFYPLRTEKHTFGSQK</sequence>
<accession>A0A0E9WN22</accession>